<dbReference type="Gene3D" id="1.20.900.10">
    <property type="entry name" value="Dbl homology (DH) domain"/>
    <property type="match status" value="1"/>
</dbReference>
<dbReference type="InterPro" id="IPR059093">
    <property type="entry name" value="HA_Alsin"/>
</dbReference>
<dbReference type="KEGG" id="ipu:108266741"/>
<dbReference type="InterPro" id="IPR000408">
    <property type="entry name" value="Reg_chr_condens"/>
</dbReference>
<proteinExistence type="predicted"/>
<reference evidence="6" key="1">
    <citation type="journal article" date="2016" name="Nat. Commun.">
        <title>The channel catfish genome sequence provides insights into the evolution of scale formation in teleosts.</title>
        <authorList>
            <person name="Liu Z."/>
            <person name="Liu S."/>
            <person name="Yao J."/>
            <person name="Bao L."/>
            <person name="Zhang J."/>
            <person name="Li Y."/>
            <person name="Jiang C."/>
            <person name="Sun L."/>
            <person name="Wang R."/>
            <person name="Zhang Y."/>
            <person name="Zhou T."/>
            <person name="Zeng Q."/>
            <person name="Fu Q."/>
            <person name="Gao S."/>
            <person name="Li N."/>
            <person name="Koren S."/>
            <person name="Jiang Y."/>
            <person name="Zimin A."/>
            <person name="Xu P."/>
            <person name="Phillippy A.M."/>
            <person name="Geng X."/>
            <person name="Song L."/>
            <person name="Sun F."/>
            <person name="Li C."/>
            <person name="Wang X."/>
            <person name="Chen A."/>
            <person name="Jin Y."/>
            <person name="Yuan Z."/>
            <person name="Yang Y."/>
            <person name="Tan S."/>
            <person name="Peatman E."/>
            <person name="Lu J."/>
            <person name="Qin Z."/>
            <person name="Dunham R."/>
            <person name="Li Z."/>
            <person name="Sonstegard T."/>
            <person name="Feng J."/>
            <person name="Danzmann R.G."/>
            <person name="Schroeder S."/>
            <person name="Scheffler B."/>
            <person name="Duke M.V."/>
            <person name="Ballard L."/>
            <person name="Kucuktas H."/>
            <person name="Kaltenboeck L."/>
            <person name="Liu H."/>
            <person name="Armbruster J."/>
            <person name="Xie Y."/>
            <person name="Kirby M.L."/>
            <person name="Tian Y."/>
            <person name="Flanagan M.E."/>
            <person name="Mu W."/>
            <person name="Waldbieser G.C."/>
        </authorList>
    </citation>
    <scope>NUCLEOTIDE SEQUENCE [LARGE SCALE GENOMIC DNA]</scope>
    <source>
        <strain evidence="6">SDA103</strain>
    </source>
</reference>
<feature type="compositionally biased region" description="Polar residues" evidence="4">
    <location>
        <begin position="356"/>
        <end position="367"/>
    </location>
</feature>
<organism evidence="6 7">
    <name type="scientific">Ictalurus punctatus</name>
    <name type="common">Channel catfish</name>
    <name type="synonym">Silurus punctatus</name>
    <dbReference type="NCBI Taxonomy" id="7998"/>
    <lineage>
        <taxon>Eukaryota</taxon>
        <taxon>Metazoa</taxon>
        <taxon>Chordata</taxon>
        <taxon>Craniata</taxon>
        <taxon>Vertebrata</taxon>
        <taxon>Euteleostomi</taxon>
        <taxon>Actinopterygii</taxon>
        <taxon>Neopterygii</taxon>
        <taxon>Teleostei</taxon>
        <taxon>Ostariophysi</taxon>
        <taxon>Siluriformes</taxon>
        <taxon>Ictaluridae</taxon>
        <taxon>Ictalurus</taxon>
    </lineage>
</organism>
<dbReference type="STRING" id="7998.ENSIPUP00000017900"/>
<name>A0A2D0R5L6_ICTPU</name>
<dbReference type="SUPFAM" id="SSF82185">
    <property type="entry name" value="Histone H3 K4-specific methyltransferase SET7/9 N-terminal domain"/>
    <property type="match status" value="2"/>
</dbReference>
<dbReference type="InterPro" id="IPR037191">
    <property type="entry name" value="VPS9_dom_sf"/>
</dbReference>
<evidence type="ECO:0000256" key="2">
    <source>
        <dbReference type="ARBA" id="ARBA00022737"/>
    </source>
</evidence>
<dbReference type="GO" id="GO:0031267">
    <property type="term" value="F:small GTPase binding"/>
    <property type="evidence" value="ECO:0007669"/>
    <property type="project" value="TreeGrafter"/>
</dbReference>
<feature type="repeat" description="RCC1" evidence="3">
    <location>
        <begin position="128"/>
        <end position="186"/>
    </location>
</feature>
<dbReference type="Gene3D" id="1.20.1050.80">
    <property type="entry name" value="VPS9 domain"/>
    <property type="match status" value="1"/>
</dbReference>
<dbReference type="Pfam" id="PF26202">
    <property type="entry name" value="HA_Alsin"/>
    <property type="match status" value="1"/>
</dbReference>
<dbReference type="PROSITE" id="PS00626">
    <property type="entry name" value="RCC1_2"/>
    <property type="match status" value="2"/>
</dbReference>
<gene>
    <name evidence="7" type="primary">als2a</name>
</gene>
<dbReference type="PANTHER" id="PTHR46089:SF3">
    <property type="entry name" value="ALSIN"/>
    <property type="match status" value="1"/>
</dbReference>
<dbReference type="SMART" id="SM00698">
    <property type="entry name" value="MORN"/>
    <property type="match status" value="7"/>
</dbReference>
<evidence type="ECO:0000313" key="6">
    <source>
        <dbReference type="Proteomes" id="UP000221080"/>
    </source>
</evidence>
<dbReference type="SUPFAM" id="SSF50985">
    <property type="entry name" value="RCC1/BLIP-II"/>
    <property type="match status" value="2"/>
</dbReference>
<dbReference type="GO" id="GO:0005085">
    <property type="term" value="F:guanyl-nucleotide exchange factor activity"/>
    <property type="evidence" value="ECO:0007669"/>
    <property type="project" value="UniProtKB-KW"/>
</dbReference>
<dbReference type="Pfam" id="PF02204">
    <property type="entry name" value="VPS9"/>
    <property type="match status" value="1"/>
</dbReference>
<dbReference type="SUPFAM" id="SSF48065">
    <property type="entry name" value="DBL homology domain (DH-domain)"/>
    <property type="match status" value="1"/>
</dbReference>
<dbReference type="InterPro" id="IPR009091">
    <property type="entry name" value="RCC1/BLIP-II"/>
</dbReference>
<dbReference type="SUPFAM" id="SSF50729">
    <property type="entry name" value="PH domain-like"/>
    <property type="match status" value="1"/>
</dbReference>
<feature type="region of interest" description="Disordered" evidence="4">
    <location>
        <begin position="387"/>
        <end position="426"/>
    </location>
</feature>
<dbReference type="GO" id="GO:0030425">
    <property type="term" value="C:dendrite"/>
    <property type="evidence" value="ECO:0007669"/>
    <property type="project" value="TreeGrafter"/>
</dbReference>
<dbReference type="InterPro" id="IPR035899">
    <property type="entry name" value="DBL_dom_sf"/>
</dbReference>
<dbReference type="Pfam" id="PF25383">
    <property type="entry name" value="PH_alsin"/>
    <property type="match status" value="1"/>
</dbReference>
<evidence type="ECO:0000256" key="3">
    <source>
        <dbReference type="PROSITE-ProRule" id="PRU00235"/>
    </source>
</evidence>
<dbReference type="PANTHER" id="PTHR46089">
    <property type="entry name" value="ALSIN HOMOLOG"/>
    <property type="match status" value="1"/>
</dbReference>
<dbReference type="PRINTS" id="PR00633">
    <property type="entry name" value="RCCNDNSATION"/>
</dbReference>
<sequence>MFMKRWRPEVCEEDASGVKTLMEGQKSSSEEEEGSHNRGVPHKWQGYSCTVKPARVFLPQPVLQAALGISHGVLLTNDGLVYSFGELPWKRDLKSQTVEPVLESSLTGHRVVRVSAGSFHCGAVTEEGMVHMWGENSHGQCGIFGFSVVHNPTPVNIVDDEIVPPELVQIQDVACGAQHTLVLSRKHEVWAWGSGCQLGLVTTVFPVWKAQKVEHLSGRHVLQIACGEFHSLALVRLLPLPVSSQQSQDKCGQCKQPIYTLIDKDDHVIISDNHYCPLGVELFDAKQCQKSKQASPSLTSEMETSAHDPQSSVVSPGDFCPSQSALDESHNDDTAGEKEEDHNDPAPETMTDRSESPQQCRARTKSSLYPDEQALKDYLKRLSGQSQSEQFEAVSRKGSCPPSRQTSLKDSYRLDQNNKPTFPSLAPLTTSDDFKSTLSDDIALMTLHDSVTDSVCDDSSEDTVIPSDPLTYNNCEEVTDDSFSTDSNHCPYKSLEAKKSASLTDIRFNDTDGYSRRRSLPGLLSPVSPVSLRCNLAKAGAVNSKSKHISEKEIFLPSLHTEVWTWGRGQEGQLGHGDTLPRLQPLCIKSLNNKEVIKIVAGSCHSLALTAQCQVYSWGCNKLGQLGHMNSPSTVPQHVKMSDGIRVWDVAAGQTHTVLLADGDCLQPILYYSGEQVQAREDSPTATYTQTPTLLPFFMNLGYVSSIFAGGPNCVALADRNVMGFIATLHELASAERKFYCMLSRVKNQILHPLLARDSVSSCLGRTSMQLFKTMAGKYSHLCRLIGQHATSLTNFLQHGRNVKTLAILKNTDLFLDTYKKYSNPVGNFLVMGGFQSLVKPSQECLGKRLDLIVTLLDLKEKNVSLSDLLVNLFYMPLQHLHDYSSLLLKLATCFDVSSVEYQMIQDSCLQYEVLAQLLSKQRKQADSTYTFWKNFSGKSSESLRKPSRRLVCESSNKGLTLQNAGRFSVNWFILFNDALVHAQGTIPSKKFFSSYYVYLLATLWVEPISDKNVGLLGLKLITPEENFTLLASSPLEKGKWLRAINQAVEDVLGVDQRTEPPVSRTATYTFTKDGRLKDATYTGRWLSGKPHGSGTMKWPDGRVYCGTFKNGLEDGFGDCMMPRQTINKYDRYKGHWKEGKMHGFGTYWYATGEVYEGLFQENLRHGHGMLSSGRLASFSSSVFVGQWVQDKKTGYGIFDNITKGEKYMGMWLEDQRQGTGVVITQFGLYYEGEFSNNKMMGNGLLLCDDDTFFEGEFSEDWTLNGKGVLSIPNGDSFDGIFVGEWGSELKVAGVFTKMWLYETEPMENKTFEVGRYAVPAEQKWVAVFAECWNRLGCETPGVGEKERAWENIAVMLTTSCRQQRDGPRALSRSQCKMLESLEVIPQHVSPVTAEAYDIIRRYLIKAFDTPLHLLGWLLETLVTVYRMTYVGVGSNKRLLKQAVEEIQSYLKRIFQLVRFLFPGLPDEGGFIPDSEKRASDVQSSNTHSDTTQQGWIVSSTTLLLPVLLPRLYPPLFTLYTQAREREEEVYWECVLRLNKQPDLSLLTFLGVPQKFWPVSISVLGEIKDVLPSSMNVCFATAVETLQQISTTFTPADKLQVIQLTFEDITQEVQAMLGQGFLWCMDDLFPVFLYIVLRARIRNLGSEVSLIEDLMDAALQHGELGLMFTTLKACYYQIQREKPTGM</sequence>
<dbReference type="CDD" id="cd13269">
    <property type="entry name" value="PH_alsin"/>
    <property type="match status" value="1"/>
</dbReference>
<dbReference type="GeneID" id="108266741"/>
<dbReference type="InterPro" id="IPR051984">
    <property type="entry name" value="Alsin"/>
</dbReference>
<dbReference type="PROSITE" id="PS50012">
    <property type="entry name" value="RCC1_3"/>
    <property type="match status" value="4"/>
</dbReference>
<dbReference type="Pfam" id="PF02493">
    <property type="entry name" value="MORN"/>
    <property type="match status" value="7"/>
</dbReference>
<feature type="region of interest" description="Disordered" evidence="4">
    <location>
        <begin position="17"/>
        <end position="40"/>
    </location>
</feature>
<dbReference type="Gene3D" id="2.30.29.30">
    <property type="entry name" value="Pleckstrin-homology domain (PH domain)/Phosphotyrosine-binding domain (PTB)"/>
    <property type="match status" value="1"/>
</dbReference>
<dbReference type="PROSITE" id="PS51205">
    <property type="entry name" value="VPS9"/>
    <property type="match status" value="1"/>
</dbReference>
<feature type="repeat" description="RCC1" evidence="3">
    <location>
        <begin position="561"/>
        <end position="612"/>
    </location>
</feature>
<reference evidence="7" key="2">
    <citation type="submission" date="2025-08" db="UniProtKB">
        <authorList>
            <consortium name="RefSeq"/>
        </authorList>
    </citation>
    <scope>IDENTIFICATION</scope>
    <source>
        <tissue evidence="7">Blood</tissue>
    </source>
</reference>
<evidence type="ECO:0000259" key="5">
    <source>
        <dbReference type="PROSITE" id="PS51205"/>
    </source>
</evidence>
<evidence type="ECO:0000256" key="4">
    <source>
        <dbReference type="SAM" id="MobiDB-lite"/>
    </source>
</evidence>
<dbReference type="Gene3D" id="2.20.110.10">
    <property type="entry name" value="Histone H3 K4-specific methyltransferase SET7/9 N-terminal domain"/>
    <property type="match status" value="3"/>
</dbReference>
<feature type="compositionally biased region" description="Basic and acidic residues" evidence="4">
    <location>
        <begin position="327"/>
        <end position="355"/>
    </location>
</feature>
<feature type="compositionally biased region" description="Polar residues" evidence="4">
    <location>
        <begin position="402"/>
        <end position="426"/>
    </location>
</feature>
<keyword evidence="6" id="KW-1185">Reference proteome</keyword>
<dbReference type="InterPro" id="IPR003409">
    <property type="entry name" value="MORN"/>
</dbReference>
<evidence type="ECO:0000256" key="1">
    <source>
        <dbReference type="ARBA" id="ARBA00022658"/>
    </source>
</evidence>
<dbReference type="Pfam" id="PF00415">
    <property type="entry name" value="RCC1"/>
    <property type="match status" value="4"/>
</dbReference>
<dbReference type="OrthoDB" id="48314at2759"/>
<evidence type="ECO:0000313" key="7">
    <source>
        <dbReference type="RefSeq" id="XP_017325902.1"/>
    </source>
</evidence>
<dbReference type="Gene3D" id="2.130.10.30">
    <property type="entry name" value="Regulator of chromosome condensation 1/beta-lactamase-inhibitor protein II"/>
    <property type="match status" value="2"/>
</dbReference>
<feature type="repeat" description="RCC1" evidence="3">
    <location>
        <begin position="613"/>
        <end position="663"/>
    </location>
</feature>
<dbReference type="GO" id="GO:0016197">
    <property type="term" value="P:endosomal transport"/>
    <property type="evidence" value="ECO:0007669"/>
    <property type="project" value="TreeGrafter"/>
</dbReference>
<dbReference type="Pfam" id="PF25582">
    <property type="entry name" value="DH_Alsin"/>
    <property type="match status" value="1"/>
</dbReference>
<feature type="region of interest" description="Disordered" evidence="4">
    <location>
        <begin position="294"/>
        <end position="368"/>
    </location>
</feature>
<dbReference type="CTD" id="557014"/>
<dbReference type="GO" id="GO:0005813">
    <property type="term" value="C:centrosome"/>
    <property type="evidence" value="ECO:0007669"/>
    <property type="project" value="TreeGrafter"/>
</dbReference>
<dbReference type="InterPro" id="IPR057248">
    <property type="entry name" value="Alsin-like_PH"/>
</dbReference>
<accession>A0A2D0R5L6</accession>
<feature type="domain" description="VPS9" evidence="5">
    <location>
        <begin position="1540"/>
        <end position="1686"/>
    </location>
</feature>
<feature type="compositionally biased region" description="Polar residues" evidence="4">
    <location>
        <begin position="294"/>
        <end position="314"/>
    </location>
</feature>
<dbReference type="InterPro" id="IPR003123">
    <property type="entry name" value="VPS9"/>
</dbReference>
<dbReference type="GO" id="GO:0005737">
    <property type="term" value="C:cytoplasm"/>
    <property type="evidence" value="ECO:0007669"/>
    <property type="project" value="TreeGrafter"/>
</dbReference>
<keyword evidence="2" id="KW-0677">Repeat</keyword>
<keyword evidence="1" id="KW-0344">Guanine-nucleotide releasing factor</keyword>
<dbReference type="SUPFAM" id="SSF109993">
    <property type="entry name" value="VPS9 domain"/>
    <property type="match status" value="1"/>
</dbReference>
<feature type="repeat" description="RCC1" evidence="3">
    <location>
        <begin position="187"/>
        <end position="237"/>
    </location>
</feature>
<protein>
    <submittedName>
        <fullName evidence="7">Alsin isoform X1</fullName>
    </submittedName>
</protein>
<dbReference type="InterPro" id="IPR011993">
    <property type="entry name" value="PH-like_dom_sf"/>
</dbReference>
<dbReference type="Proteomes" id="UP000221080">
    <property type="component" value="Chromosome 6"/>
</dbReference>
<dbReference type="RefSeq" id="XP_017325902.1">
    <property type="nucleotide sequence ID" value="XM_017470413.3"/>
</dbReference>